<dbReference type="Gene3D" id="3.40.50.300">
    <property type="entry name" value="P-loop containing nucleotide triphosphate hydrolases"/>
    <property type="match status" value="1"/>
</dbReference>
<evidence type="ECO:0000313" key="2">
    <source>
        <dbReference type="Proteomes" id="UP000800200"/>
    </source>
</evidence>
<dbReference type="AlphaFoldDB" id="A0A6A6E0E2"/>
<dbReference type="InterPro" id="IPR027417">
    <property type="entry name" value="P-loop_NTPase"/>
</dbReference>
<dbReference type="Proteomes" id="UP000800200">
    <property type="component" value="Unassembled WGS sequence"/>
</dbReference>
<evidence type="ECO:0000313" key="1">
    <source>
        <dbReference type="EMBL" id="KAF2183376.1"/>
    </source>
</evidence>
<dbReference type="EMBL" id="ML994643">
    <property type="protein sequence ID" value="KAF2183376.1"/>
    <property type="molecule type" value="Genomic_DNA"/>
</dbReference>
<feature type="non-terminal residue" evidence="1">
    <location>
        <position position="1"/>
    </location>
</feature>
<accession>A0A6A6E0E2</accession>
<gene>
    <name evidence="1" type="ORF">K469DRAFT_583115</name>
</gene>
<organism evidence="1 2">
    <name type="scientific">Zopfia rhizophila CBS 207.26</name>
    <dbReference type="NCBI Taxonomy" id="1314779"/>
    <lineage>
        <taxon>Eukaryota</taxon>
        <taxon>Fungi</taxon>
        <taxon>Dikarya</taxon>
        <taxon>Ascomycota</taxon>
        <taxon>Pezizomycotina</taxon>
        <taxon>Dothideomycetes</taxon>
        <taxon>Dothideomycetes incertae sedis</taxon>
        <taxon>Zopfiaceae</taxon>
        <taxon>Zopfia</taxon>
    </lineage>
</organism>
<name>A0A6A6E0E2_9PEZI</name>
<keyword evidence="2" id="KW-1185">Reference proteome</keyword>
<proteinExistence type="predicted"/>
<sequence length="91" mass="10642">TFLNNIFYLEIYGLDKAYFSIINIPSIFKTITTNIITTIDKELIRYIIKIYIRNLKIVILIVIPANVNSIIQEILKIAKKINSNCYYIINN</sequence>
<protein>
    <submittedName>
        <fullName evidence="1">Uncharacterized protein</fullName>
    </submittedName>
</protein>
<dbReference type="OrthoDB" id="415706at2759"/>
<reference evidence="1" key="1">
    <citation type="journal article" date="2020" name="Stud. Mycol.">
        <title>101 Dothideomycetes genomes: a test case for predicting lifestyles and emergence of pathogens.</title>
        <authorList>
            <person name="Haridas S."/>
            <person name="Albert R."/>
            <person name="Binder M."/>
            <person name="Bloem J."/>
            <person name="Labutti K."/>
            <person name="Salamov A."/>
            <person name="Andreopoulos B."/>
            <person name="Baker S."/>
            <person name="Barry K."/>
            <person name="Bills G."/>
            <person name="Bluhm B."/>
            <person name="Cannon C."/>
            <person name="Castanera R."/>
            <person name="Culley D."/>
            <person name="Daum C."/>
            <person name="Ezra D."/>
            <person name="Gonzalez J."/>
            <person name="Henrissat B."/>
            <person name="Kuo A."/>
            <person name="Liang C."/>
            <person name="Lipzen A."/>
            <person name="Lutzoni F."/>
            <person name="Magnuson J."/>
            <person name="Mondo S."/>
            <person name="Nolan M."/>
            <person name="Ohm R."/>
            <person name="Pangilinan J."/>
            <person name="Park H.-J."/>
            <person name="Ramirez L."/>
            <person name="Alfaro M."/>
            <person name="Sun H."/>
            <person name="Tritt A."/>
            <person name="Yoshinaga Y."/>
            <person name="Zwiers L.-H."/>
            <person name="Turgeon B."/>
            <person name="Goodwin S."/>
            <person name="Spatafora J."/>
            <person name="Crous P."/>
            <person name="Grigoriev I."/>
        </authorList>
    </citation>
    <scope>NUCLEOTIDE SEQUENCE</scope>
    <source>
        <strain evidence="1">CBS 207.26</strain>
    </source>
</reference>